<dbReference type="SUPFAM" id="SSF55658">
    <property type="entry name" value="L9 N-domain-like"/>
    <property type="match status" value="1"/>
</dbReference>
<evidence type="ECO:0000259" key="1">
    <source>
        <dbReference type="Pfam" id="PF01693"/>
    </source>
</evidence>
<dbReference type="InterPro" id="IPR037056">
    <property type="entry name" value="RNase_H1_N_sf"/>
</dbReference>
<dbReference type="InterPro" id="IPR011320">
    <property type="entry name" value="RNase_H1_N"/>
</dbReference>
<sequence length="230" mass="24449">MRIQTPSTAPDFEDEIDRLVAVVRGWGITDEARQQLVFRLARVQHWEIPAVPPPPTEISDSEDDFSEADFSTATGDATLNADTPQPIILAEPQPVDSPVPLPPSAVDAVVPSPLPVALGDHSVKSTSVTNPTVSAVTTSAGTSSAAAIAAAGHHQVVYHGTACWVPDNHVTGPFYLVTRGRWVGIFSPWSKTSPYVTGVSGAVFHRIKELETGIQQLFDTIDDGQVGVVP</sequence>
<dbReference type="AlphaFoldDB" id="A0A5M3MQG2"/>
<dbReference type="EMBL" id="JH711578">
    <property type="protein sequence ID" value="EIW81310.1"/>
    <property type="molecule type" value="Genomic_DNA"/>
</dbReference>
<comment type="caution">
    <text evidence="2">The sequence shown here is derived from an EMBL/GenBank/DDBJ whole genome shotgun (WGS) entry which is preliminary data.</text>
</comment>
<evidence type="ECO:0000313" key="3">
    <source>
        <dbReference type="Proteomes" id="UP000053558"/>
    </source>
</evidence>
<accession>A0A5M3MQG2</accession>
<dbReference type="OrthoDB" id="2685848at2759"/>
<dbReference type="GeneID" id="19203183"/>
<reference evidence="3" key="1">
    <citation type="journal article" date="2012" name="Science">
        <title>The Paleozoic origin of enzymatic lignin decomposition reconstructed from 31 fungal genomes.</title>
        <authorList>
            <person name="Floudas D."/>
            <person name="Binder M."/>
            <person name="Riley R."/>
            <person name="Barry K."/>
            <person name="Blanchette R.A."/>
            <person name="Henrissat B."/>
            <person name="Martinez A.T."/>
            <person name="Otillar R."/>
            <person name="Spatafora J.W."/>
            <person name="Yadav J.S."/>
            <person name="Aerts A."/>
            <person name="Benoit I."/>
            <person name="Boyd A."/>
            <person name="Carlson A."/>
            <person name="Copeland A."/>
            <person name="Coutinho P.M."/>
            <person name="de Vries R.P."/>
            <person name="Ferreira P."/>
            <person name="Findley K."/>
            <person name="Foster B."/>
            <person name="Gaskell J."/>
            <person name="Glotzer D."/>
            <person name="Gorecki P."/>
            <person name="Heitman J."/>
            <person name="Hesse C."/>
            <person name="Hori C."/>
            <person name="Igarashi K."/>
            <person name="Jurgens J.A."/>
            <person name="Kallen N."/>
            <person name="Kersten P."/>
            <person name="Kohler A."/>
            <person name="Kuees U."/>
            <person name="Kumar T.K.A."/>
            <person name="Kuo A."/>
            <person name="LaButti K."/>
            <person name="Larrondo L.F."/>
            <person name="Lindquist E."/>
            <person name="Ling A."/>
            <person name="Lombard V."/>
            <person name="Lucas S."/>
            <person name="Lundell T."/>
            <person name="Martin R."/>
            <person name="McLaughlin D.J."/>
            <person name="Morgenstern I."/>
            <person name="Morin E."/>
            <person name="Murat C."/>
            <person name="Nagy L.G."/>
            <person name="Nolan M."/>
            <person name="Ohm R.A."/>
            <person name="Patyshakuliyeva A."/>
            <person name="Rokas A."/>
            <person name="Ruiz-Duenas F.J."/>
            <person name="Sabat G."/>
            <person name="Salamov A."/>
            <person name="Samejima M."/>
            <person name="Schmutz J."/>
            <person name="Slot J.C."/>
            <person name="St John F."/>
            <person name="Stenlid J."/>
            <person name="Sun H."/>
            <person name="Sun S."/>
            <person name="Syed K."/>
            <person name="Tsang A."/>
            <person name="Wiebenga A."/>
            <person name="Young D."/>
            <person name="Pisabarro A."/>
            <person name="Eastwood D.C."/>
            <person name="Martin F."/>
            <person name="Cullen D."/>
            <person name="Grigoriev I.V."/>
            <person name="Hibbett D.S."/>
        </authorList>
    </citation>
    <scope>NUCLEOTIDE SEQUENCE [LARGE SCALE GENOMIC DNA]</scope>
    <source>
        <strain evidence="3">RWD-64-598 SS2</strain>
    </source>
</reference>
<dbReference type="OMA" id="HWEIPAV"/>
<feature type="domain" description="Ribonuclease H1 N-terminal" evidence="1">
    <location>
        <begin position="173"/>
        <end position="205"/>
    </location>
</feature>
<dbReference type="Proteomes" id="UP000053558">
    <property type="component" value="Unassembled WGS sequence"/>
</dbReference>
<evidence type="ECO:0000313" key="2">
    <source>
        <dbReference type="EMBL" id="EIW81310.1"/>
    </source>
</evidence>
<dbReference type="RefSeq" id="XP_007768679.1">
    <property type="nucleotide sequence ID" value="XM_007770489.1"/>
</dbReference>
<proteinExistence type="predicted"/>
<protein>
    <recommendedName>
        <fullName evidence="1">Ribonuclease H1 N-terminal domain-containing protein</fullName>
    </recommendedName>
</protein>
<gene>
    <name evidence="2" type="ORF">CONPUDRAFT_153860</name>
</gene>
<dbReference type="KEGG" id="cput:CONPUDRAFT_153860"/>
<dbReference type="Pfam" id="PF01693">
    <property type="entry name" value="Cauli_VI"/>
    <property type="match status" value="1"/>
</dbReference>
<name>A0A5M3MQG2_CONPW</name>
<dbReference type="InterPro" id="IPR009027">
    <property type="entry name" value="Ribosomal_bL9/RNase_H1_N"/>
</dbReference>
<organism evidence="2 3">
    <name type="scientific">Coniophora puteana (strain RWD-64-598)</name>
    <name type="common">Brown rot fungus</name>
    <dbReference type="NCBI Taxonomy" id="741705"/>
    <lineage>
        <taxon>Eukaryota</taxon>
        <taxon>Fungi</taxon>
        <taxon>Dikarya</taxon>
        <taxon>Basidiomycota</taxon>
        <taxon>Agaricomycotina</taxon>
        <taxon>Agaricomycetes</taxon>
        <taxon>Agaricomycetidae</taxon>
        <taxon>Boletales</taxon>
        <taxon>Coniophorineae</taxon>
        <taxon>Coniophoraceae</taxon>
        <taxon>Coniophora</taxon>
    </lineage>
</organism>
<keyword evidence="3" id="KW-1185">Reference proteome</keyword>
<dbReference type="Gene3D" id="3.40.970.10">
    <property type="entry name" value="Ribonuclease H1, N-terminal domain"/>
    <property type="match status" value="1"/>
</dbReference>